<gene>
    <name evidence="2" type="ORF">B8W98_13825</name>
</gene>
<accession>A0A269XDF8</accession>
<dbReference type="Proteomes" id="UP000216802">
    <property type="component" value="Unassembled WGS sequence"/>
</dbReference>
<dbReference type="GO" id="GO:0016491">
    <property type="term" value="F:oxidoreductase activity"/>
    <property type="evidence" value="ECO:0007669"/>
    <property type="project" value="InterPro"/>
</dbReference>
<feature type="non-terminal residue" evidence="2">
    <location>
        <position position="71"/>
    </location>
</feature>
<feature type="domain" description="FAD/NAD(P)-binding" evidence="1">
    <location>
        <begin position="1"/>
        <end position="71"/>
    </location>
</feature>
<dbReference type="InterPro" id="IPR036188">
    <property type="entry name" value="FAD/NAD-bd_sf"/>
</dbReference>
<dbReference type="SUPFAM" id="SSF51905">
    <property type="entry name" value="FAD/NAD(P)-binding domain"/>
    <property type="match status" value="1"/>
</dbReference>
<evidence type="ECO:0000313" key="3">
    <source>
        <dbReference type="Proteomes" id="UP000216802"/>
    </source>
</evidence>
<evidence type="ECO:0000313" key="2">
    <source>
        <dbReference type="EMBL" id="PAK69885.1"/>
    </source>
</evidence>
<dbReference type="Gene3D" id="3.50.50.60">
    <property type="entry name" value="FAD/NAD(P)-binding domain"/>
    <property type="match status" value="2"/>
</dbReference>
<dbReference type="Pfam" id="PF07992">
    <property type="entry name" value="Pyr_redox_2"/>
    <property type="match status" value="1"/>
</dbReference>
<sequence>IKTNARTTEVIGEDHVTGISYEDLNTGETQVVNLDGIFVQIGLVPNTAWLQDAVELNGRGEVVIDRDNATS</sequence>
<dbReference type="InterPro" id="IPR023753">
    <property type="entry name" value="FAD/NAD-binding_dom"/>
</dbReference>
<name>A0A269XDF8_9LACO</name>
<organism evidence="2 3">
    <name type="scientific">Lentilactobacillus parakefiri</name>
    <dbReference type="NCBI Taxonomy" id="152332"/>
    <lineage>
        <taxon>Bacteria</taxon>
        <taxon>Bacillati</taxon>
        <taxon>Bacillota</taxon>
        <taxon>Bacilli</taxon>
        <taxon>Lactobacillales</taxon>
        <taxon>Lactobacillaceae</taxon>
        <taxon>Lentilactobacillus</taxon>
    </lineage>
</organism>
<proteinExistence type="predicted"/>
<dbReference type="RefSeq" id="WP_179287045.1">
    <property type="nucleotide sequence ID" value="NZ_NCXI01000606.1"/>
</dbReference>
<dbReference type="EMBL" id="NCXI01000606">
    <property type="protein sequence ID" value="PAK69885.1"/>
    <property type="molecule type" value="Genomic_DNA"/>
</dbReference>
<reference evidence="2 3" key="1">
    <citation type="submission" date="2017-04" db="EMBL/GenBank/DDBJ databases">
        <title>Kefir bacterial isolates.</title>
        <authorList>
            <person name="Kim Y."/>
            <person name="Blasche S."/>
            <person name="Patil K.R."/>
        </authorList>
    </citation>
    <scope>NUCLEOTIDE SEQUENCE [LARGE SCALE GENOMIC DNA]</scope>
    <source>
        <strain evidence="2 3">OG2</strain>
    </source>
</reference>
<feature type="non-terminal residue" evidence="2">
    <location>
        <position position="1"/>
    </location>
</feature>
<protein>
    <submittedName>
        <fullName evidence="2">Pyridine nucleotide-disulfide oxidoreductase</fullName>
    </submittedName>
</protein>
<comment type="caution">
    <text evidence="2">The sequence shown here is derived from an EMBL/GenBank/DDBJ whole genome shotgun (WGS) entry which is preliminary data.</text>
</comment>
<dbReference type="AlphaFoldDB" id="A0A269XDF8"/>
<evidence type="ECO:0000259" key="1">
    <source>
        <dbReference type="Pfam" id="PF07992"/>
    </source>
</evidence>